<feature type="compositionally biased region" description="Low complexity" evidence="1">
    <location>
        <begin position="13"/>
        <end position="24"/>
    </location>
</feature>
<evidence type="ECO:0000256" key="1">
    <source>
        <dbReference type="SAM" id="MobiDB-lite"/>
    </source>
</evidence>
<feature type="region of interest" description="Disordered" evidence="1">
    <location>
        <begin position="13"/>
        <end position="128"/>
    </location>
</feature>
<dbReference type="EMBL" id="KZ826354">
    <property type="protein sequence ID" value="PYI05897.1"/>
    <property type="molecule type" value="Genomic_DNA"/>
</dbReference>
<evidence type="ECO:0000313" key="2">
    <source>
        <dbReference type="EMBL" id="PYI05897.1"/>
    </source>
</evidence>
<reference evidence="2 3" key="1">
    <citation type="submission" date="2018-02" db="EMBL/GenBank/DDBJ databases">
        <title>The genomes of Aspergillus section Nigri reveals drivers in fungal speciation.</title>
        <authorList>
            <consortium name="DOE Joint Genome Institute"/>
            <person name="Vesth T.C."/>
            <person name="Nybo J."/>
            <person name="Theobald S."/>
            <person name="Brandl J."/>
            <person name="Frisvad J.C."/>
            <person name="Nielsen K.F."/>
            <person name="Lyhne E.K."/>
            <person name="Kogle M.E."/>
            <person name="Kuo A."/>
            <person name="Riley R."/>
            <person name="Clum A."/>
            <person name="Nolan M."/>
            <person name="Lipzen A."/>
            <person name="Salamov A."/>
            <person name="Henrissat B."/>
            <person name="Wiebenga A."/>
            <person name="De vries R.P."/>
            <person name="Grigoriev I.V."/>
            <person name="Mortensen U.H."/>
            <person name="Andersen M.R."/>
            <person name="Baker S.E."/>
        </authorList>
    </citation>
    <scope>NUCLEOTIDE SEQUENCE [LARGE SCALE GENOMIC DNA]</scope>
    <source>
        <strain evidence="2 3">CBS 121057</strain>
    </source>
</reference>
<evidence type="ECO:0000313" key="3">
    <source>
        <dbReference type="Proteomes" id="UP000248423"/>
    </source>
</evidence>
<dbReference type="OrthoDB" id="5334244at2759"/>
<sequence length="128" mass="14058">MSTLLRSRLAVRATPAVRPVVYPRGRFYAHSSYGGEGETDPQQPNNPRNTPTRDIEHPGPPPPDTSSSTPTGNKARPEPSNKAHPTLADGDASPYTDRDGNTTRDAPEDVKQHNEELSKRYDHPRAHA</sequence>
<feature type="compositionally biased region" description="Low complexity" evidence="1">
    <location>
        <begin position="40"/>
        <end position="50"/>
    </location>
</feature>
<organism evidence="2 3">
    <name type="scientific">Aspergillus sclerotiicarbonarius (strain CBS 121057 / IBT 28362)</name>
    <dbReference type="NCBI Taxonomy" id="1448318"/>
    <lineage>
        <taxon>Eukaryota</taxon>
        <taxon>Fungi</taxon>
        <taxon>Dikarya</taxon>
        <taxon>Ascomycota</taxon>
        <taxon>Pezizomycotina</taxon>
        <taxon>Eurotiomycetes</taxon>
        <taxon>Eurotiomycetidae</taxon>
        <taxon>Eurotiales</taxon>
        <taxon>Aspergillaceae</taxon>
        <taxon>Aspergillus</taxon>
        <taxon>Aspergillus subgen. Circumdati</taxon>
    </lineage>
</organism>
<proteinExistence type="predicted"/>
<protein>
    <submittedName>
        <fullName evidence="2">Uncharacterized protein</fullName>
    </submittedName>
</protein>
<dbReference type="Proteomes" id="UP000248423">
    <property type="component" value="Unassembled WGS sequence"/>
</dbReference>
<accession>A0A319E712</accession>
<dbReference type="VEuPathDB" id="FungiDB:BO78DRAFT_419215"/>
<dbReference type="AlphaFoldDB" id="A0A319E712"/>
<gene>
    <name evidence="2" type="ORF">BO78DRAFT_419215</name>
</gene>
<name>A0A319E712_ASPSB</name>
<keyword evidence="3" id="KW-1185">Reference proteome</keyword>
<feature type="compositionally biased region" description="Basic and acidic residues" evidence="1">
    <location>
        <begin position="96"/>
        <end position="128"/>
    </location>
</feature>